<evidence type="ECO:0000256" key="1">
    <source>
        <dbReference type="SAM" id="MobiDB-lite"/>
    </source>
</evidence>
<dbReference type="RefSeq" id="WP_088260553.1">
    <property type="nucleotide sequence ID" value="NZ_NIDE01000020.1"/>
</dbReference>
<keyword evidence="3" id="KW-1185">Reference proteome</keyword>
<protein>
    <submittedName>
        <fullName evidence="2">Uncharacterized protein</fullName>
    </submittedName>
</protein>
<feature type="region of interest" description="Disordered" evidence="1">
    <location>
        <begin position="127"/>
        <end position="147"/>
    </location>
</feature>
<organism evidence="2 3">
    <name type="scientific">Fimbriiglobus ruber</name>
    <dbReference type="NCBI Taxonomy" id="1908690"/>
    <lineage>
        <taxon>Bacteria</taxon>
        <taxon>Pseudomonadati</taxon>
        <taxon>Planctomycetota</taxon>
        <taxon>Planctomycetia</taxon>
        <taxon>Gemmatales</taxon>
        <taxon>Gemmataceae</taxon>
        <taxon>Fimbriiglobus</taxon>
    </lineage>
</organism>
<sequence length="147" mass="16002">MPIDPEELSRGLAEMGQNLQREMSDARGAKKHTQRALLATDVSGGAVVLATDGQGIALMCHEEGTNAEGWGLVRGRDTPTPGLYLWEGYSRVIGGRPPNDFEYETYWYGTCRPVAPEEIAALYAMMPPPETEIDGPDGPDDTDKNGY</sequence>
<evidence type="ECO:0000313" key="3">
    <source>
        <dbReference type="Proteomes" id="UP000214646"/>
    </source>
</evidence>
<reference evidence="3" key="1">
    <citation type="submission" date="2017-06" db="EMBL/GenBank/DDBJ databases">
        <title>Genome analysis of Fimbriiglobus ruber SP5, the first member of the order Planctomycetales with confirmed chitinolytic capability.</title>
        <authorList>
            <person name="Ravin N.V."/>
            <person name="Rakitin A.L."/>
            <person name="Ivanova A.A."/>
            <person name="Beletsky A.V."/>
            <person name="Kulichevskaya I.S."/>
            <person name="Mardanov A.V."/>
            <person name="Dedysh S.N."/>
        </authorList>
    </citation>
    <scope>NUCLEOTIDE SEQUENCE [LARGE SCALE GENOMIC DNA]</scope>
    <source>
        <strain evidence="3">SP5</strain>
    </source>
</reference>
<evidence type="ECO:0000313" key="2">
    <source>
        <dbReference type="EMBL" id="OWK34253.1"/>
    </source>
</evidence>
<accession>A0A225CZZ1</accession>
<feature type="compositionally biased region" description="Acidic residues" evidence="1">
    <location>
        <begin position="131"/>
        <end position="140"/>
    </location>
</feature>
<dbReference type="Proteomes" id="UP000214646">
    <property type="component" value="Unassembled WGS sequence"/>
</dbReference>
<dbReference type="AlphaFoldDB" id="A0A225CZZ1"/>
<proteinExistence type="predicted"/>
<dbReference type="EMBL" id="NIDE01000020">
    <property type="protein sequence ID" value="OWK34253.1"/>
    <property type="molecule type" value="Genomic_DNA"/>
</dbReference>
<comment type="caution">
    <text evidence="2">The sequence shown here is derived from an EMBL/GenBank/DDBJ whole genome shotgun (WGS) entry which is preliminary data.</text>
</comment>
<name>A0A225CZZ1_9BACT</name>
<gene>
    <name evidence="2" type="ORF">FRUB_10224</name>
</gene>